<dbReference type="GO" id="GO:0006952">
    <property type="term" value="P:defense response"/>
    <property type="evidence" value="ECO:0007669"/>
    <property type="project" value="InterPro"/>
</dbReference>
<keyword evidence="2" id="KW-0808">Transferase</keyword>
<dbReference type="GO" id="GO:0004519">
    <property type="term" value="F:endonuclease activity"/>
    <property type="evidence" value="ECO:0007669"/>
    <property type="project" value="UniProtKB-KW"/>
</dbReference>
<dbReference type="InterPro" id="IPR043502">
    <property type="entry name" value="DNA/RNA_pol_sf"/>
</dbReference>
<sequence>MEAAFLKLKQHPPFEIIDAFKSSYDTLSDSEKNIFLDIACFFQGENVDYVMQLLDGCGFFPHVGIDVLVDKCLVTVSENRVWMHNLTQDAGRKFILVETVQIERRSRLWEPHNIKYLLEECEHEVIGEAKTSFKRAQGTEAIEGMFLDTSYLNLDIKPGAFVNMLNLRLLKIYCSNPEIRPVIKISKGFLHSLPNELRLLHWENYPLESLPQNFDPRHLVEINMPYGQLQKLWGGTNNLEKLRTVRLCNSQQLIDIDDILKAQNIEVIDLQGCPRLQSFPATGQLIHLRVVNLSGCTEIKSLQAVPPNIDTLNLQGTGIMELSLSIVKPNGGELLSLVAEIDGLSDALKLERLESLKQSSSSCQHPCKLKCLELKDCFRLQSLPNLVNLELLTVLDLSGCSKLESIQGFPRNLKELHLTGTAVRKVPQLPPSLELLNAHGCLSLKKVPLDSEKLSIHYTFPNCFNLSPQVVSDFLVKLLGNVKHIPRELPLVIFPLSLISYLAYFALLKHELNEAPAFSFCAPSYANQNSTLDLQLGFSVMTRQDPDKYLKTYIYKVKVAKLYQLCGETGSEAVATNSRSSSPSEVSNHLDSAEEDVSMKKEVEFLTDSYKLLMRKAAESNQINEQRFRTLQEFSFEYGGKRVTIFGDPKLHCKKFSLKSLLPVYSEKVRCNEVSLMNAVLQPTTGDIDPRILALLDHFEDVFAVPVALPPLRGQEHAINLVPGVPAISVHPYRYPHAQKVVMEKMVQEMLEAGIIRPSVSPFSGPVLLIRMVEEDIKKTAFRTVEGHYEFLVMPFGLTNAPATFQALMNKIFKPFLRGFVLVFFDDILVYSRTKELHVEHLQKVLQVLREETLFANHNKPIAFFSYALTPREQLKPAYERELMAVVMAVRKWKHYLLGRHFTVHTDQRSIKYLLEKKEVNMEYQRWLTRLLDLFREIEEDVDIQATMRKRLEGKGNVSGKLMVRDGKLWSKKRLVIPKSSKFITLILKECHDSKTGGHSGVLKTIKRIHQSFMWEGLKKQAQDYVAACQTCQTHKHSTLSPAGLLQPLPIPLRVWEDVSMDFVEGLPLSGGGNVVLVVIDRLSKYVHLLGLKHPFTALDVASKFVQEVVKLHGFPRSIVSDRDRIFLSSFWKEGFRPKSSLTSIEVAELAGNLPLGLRVFGSYLRGMHKEVWLKVWPQLNIRLDGGIESLLKFGYDGLHEEGKILFLYMSCIFSVSHGTADYLTRLLISRFKDIKLGLKILDEKSLIRISDHGNVTMHHLQQQLGREIVRKECVHESGERRFLVDCLDVCEVLAKNTGTRRVIGIVLDMSEIKELLISERGFSEMINLKFLKFYAKM</sequence>
<feature type="domain" description="Integrase catalytic" evidence="10">
    <location>
        <begin position="1046"/>
        <end position="1130"/>
    </location>
</feature>
<name>A0A3P6E277_BRAOL</name>
<dbReference type="Pfam" id="PF23282">
    <property type="entry name" value="WHD_ROQ1"/>
    <property type="match status" value="2"/>
</dbReference>
<dbReference type="InterPro" id="IPR043128">
    <property type="entry name" value="Rev_trsase/Diguanyl_cyclase"/>
</dbReference>
<dbReference type="Gene3D" id="3.80.10.10">
    <property type="entry name" value="Ribonuclease Inhibitor"/>
    <property type="match status" value="1"/>
</dbReference>
<dbReference type="InterPro" id="IPR011713">
    <property type="entry name" value="Leu-rich_rpt_3"/>
</dbReference>
<dbReference type="PANTHER" id="PTHR11017">
    <property type="entry name" value="LEUCINE-RICH REPEAT-CONTAINING PROTEIN"/>
    <property type="match status" value="1"/>
</dbReference>
<dbReference type="Gene3D" id="3.30.70.270">
    <property type="match status" value="1"/>
</dbReference>
<dbReference type="InterPro" id="IPR058192">
    <property type="entry name" value="WHD_ROQ1-like"/>
</dbReference>
<feature type="region of interest" description="Disordered" evidence="9">
    <location>
        <begin position="574"/>
        <end position="594"/>
    </location>
</feature>
<dbReference type="SUPFAM" id="SSF53098">
    <property type="entry name" value="Ribonuclease H-like"/>
    <property type="match status" value="1"/>
</dbReference>
<keyword evidence="3" id="KW-0548">Nucleotidyltransferase</keyword>
<evidence type="ECO:0000256" key="7">
    <source>
        <dbReference type="ARBA" id="ARBA00022801"/>
    </source>
</evidence>
<organism evidence="11">
    <name type="scientific">Brassica oleracea</name>
    <name type="common">Wild cabbage</name>
    <dbReference type="NCBI Taxonomy" id="3712"/>
    <lineage>
        <taxon>Eukaryota</taxon>
        <taxon>Viridiplantae</taxon>
        <taxon>Streptophyta</taxon>
        <taxon>Embryophyta</taxon>
        <taxon>Tracheophyta</taxon>
        <taxon>Spermatophyta</taxon>
        <taxon>Magnoliopsida</taxon>
        <taxon>eudicotyledons</taxon>
        <taxon>Gunneridae</taxon>
        <taxon>Pentapetalae</taxon>
        <taxon>rosids</taxon>
        <taxon>malvids</taxon>
        <taxon>Brassicales</taxon>
        <taxon>Brassicaceae</taxon>
        <taxon>Brassiceae</taxon>
        <taxon>Brassica</taxon>
    </lineage>
</organism>
<dbReference type="GO" id="GO:0003964">
    <property type="term" value="F:RNA-directed DNA polymerase activity"/>
    <property type="evidence" value="ECO:0007669"/>
    <property type="project" value="UniProtKB-KW"/>
</dbReference>
<dbReference type="Gene3D" id="1.10.340.70">
    <property type="match status" value="1"/>
</dbReference>
<dbReference type="PROSITE" id="PS50994">
    <property type="entry name" value="INTEGRASE"/>
    <property type="match status" value="1"/>
</dbReference>
<evidence type="ECO:0000313" key="11">
    <source>
        <dbReference type="EMBL" id="VDD30301.1"/>
    </source>
</evidence>
<feature type="compositionally biased region" description="Low complexity" evidence="9">
    <location>
        <begin position="578"/>
        <end position="587"/>
    </location>
</feature>
<keyword evidence="6" id="KW-0255">Endonuclease</keyword>
<dbReference type="InterPro" id="IPR001584">
    <property type="entry name" value="Integrase_cat-core"/>
</dbReference>
<dbReference type="InterPro" id="IPR036397">
    <property type="entry name" value="RNaseH_sf"/>
</dbReference>
<dbReference type="PANTHER" id="PTHR11017:SF456">
    <property type="entry name" value="DISEASE RESISTANCE PROTEIN RRS1"/>
    <property type="match status" value="1"/>
</dbReference>
<evidence type="ECO:0000256" key="6">
    <source>
        <dbReference type="ARBA" id="ARBA00022759"/>
    </source>
</evidence>
<dbReference type="SUPFAM" id="SSF46785">
    <property type="entry name" value="Winged helix' DNA-binding domain"/>
    <property type="match status" value="2"/>
</dbReference>
<evidence type="ECO:0000256" key="4">
    <source>
        <dbReference type="ARBA" id="ARBA00022722"/>
    </source>
</evidence>
<dbReference type="InterPro" id="IPR041373">
    <property type="entry name" value="RT_RNaseH"/>
</dbReference>
<dbReference type="InterPro" id="IPR032675">
    <property type="entry name" value="LRR_dom_sf"/>
</dbReference>
<dbReference type="InterPro" id="IPR027417">
    <property type="entry name" value="P-loop_NTPase"/>
</dbReference>
<dbReference type="SUPFAM" id="SSF56672">
    <property type="entry name" value="DNA/RNA polymerases"/>
    <property type="match status" value="1"/>
</dbReference>
<reference evidence="11" key="1">
    <citation type="submission" date="2018-11" db="EMBL/GenBank/DDBJ databases">
        <authorList>
            <consortium name="Genoscope - CEA"/>
            <person name="William W."/>
        </authorList>
    </citation>
    <scope>NUCLEOTIDE SEQUENCE</scope>
</reference>
<dbReference type="InterPro" id="IPR036390">
    <property type="entry name" value="WH_DNA-bd_sf"/>
</dbReference>
<dbReference type="Pfam" id="PF07725">
    <property type="entry name" value="LRR_3"/>
    <property type="match status" value="1"/>
</dbReference>
<dbReference type="Gene3D" id="3.30.420.10">
    <property type="entry name" value="Ribonuclease H-like superfamily/Ribonuclease H"/>
    <property type="match status" value="1"/>
</dbReference>
<keyword evidence="7" id="KW-0378">Hydrolase</keyword>
<keyword evidence="4" id="KW-0540">Nuclease</keyword>
<evidence type="ECO:0000256" key="3">
    <source>
        <dbReference type="ARBA" id="ARBA00022695"/>
    </source>
</evidence>
<evidence type="ECO:0000256" key="1">
    <source>
        <dbReference type="ARBA" id="ARBA00022614"/>
    </source>
</evidence>
<dbReference type="Pfam" id="PF17917">
    <property type="entry name" value="RT_RNaseH"/>
    <property type="match status" value="1"/>
</dbReference>
<protein>
    <recommendedName>
        <fullName evidence="10">Integrase catalytic domain-containing protein</fullName>
    </recommendedName>
</protein>
<evidence type="ECO:0000256" key="8">
    <source>
        <dbReference type="ARBA" id="ARBA00022918"/>
    </source>
</evidence>
<evidence type="ECO:0000256" key="2">
    <source>
        <dbReference type="ARBA" id="ARBA00022679"/>
    </source>
</evidence>
<accession>A0A3P6E277</accession>
<dbReference type="EMBL" id="LR031875">
    <property type="protein sequence ID" value="VDD30301.1"/>
    <property type="molecule type" value="Genomic_DNA"/>
</dbReference>
<gene>
    <name evidence="11" type="ORF">BOLC9T55624H</name>
</gene>
<proteinExistence type="predicted"/>
<dbReference type="CDD" id="cd01647">
    <property type="entry name" value="RT_LTR"/>
    <property type="match status" value="1"/>
</dbReference>
<dbReference type="CDD" id="cd09274">
    <property type="entry name" value="RNase_HI_RT_Ty3"/>
    <property type="match status" value="1"/>
</dbReference>
<keyword evidence="5" id="KW-0677">Repeat</keyword>
<dbReference type="InterPro" id="IPR044974">
    <property type="entry name" value="Disease_R_plants"/>
</dbReference>
<dbReference type="SUPFAM" id="SSF52540">
    <property type="entry name" value="P-loop containing nucleoside triphosphate hydrolases"/>
    <property type="match status" value="1"/>
</dbReference>
<dbReference type="GO" id="GO:0015074">
    <property type="term" value="P:DNA integration"/>
    <property type="evidence" value="ECO:0007669"/>
    <property type="project" value="InterPro"/>
</dbReference>
<dbReference type="InterPro" id="IPR041588">
    <property type="entry name" value="Integrase_H2C2"/>
</dbReference>
<evidence type="ECO:0000259" key="10">
    <source>
        <dbReference type="PROSITE" id="PS50994"/>
    </source>
</evidence>
<evidence type="ECO:0000256" key="5">
    <source>
        <dbReference type="ARBA" id="ARBA00022737"/>
    </source>
</evidence>
<evidence type="ECO:0000256" key="9">
    <source>
        <dbReference type="SAM" id="MobiDB-lite"/>
    </source>
</evidence>
<dbReference type="GO" id="GO:0016787">
    <property type="term" value="F:hydrolase activity"/>
    <property type="evidence" value="ECO:0007669"/>
    <property type="project" value="UniProtKB-KW"/>
</dbReference>
<dbReference type="SUPFAM" id="SSF52058">
    <property type="entry name" value="L domain-like"/>
    <property type="match status" value="1"/>
</dbReference>
<dbReference type="InterPro" id="IPR012337">
    <property type="entry name" value="RNaseH-like_sf"/>
</dbReference>
<dbReference type="Pfam" id="PF17921">
    <property type="entry name" value="Integrase_H2C2"/>
    <property type="match status" value="1"/>
</dbReference>
<dbReference type="GO" id="GO:0003676">
    <property type="term" value="F:nucleic acid binding"/>
    <property type="evidence" value="ECO:0007669"/>
    <property type="project" value="InterPro"/>
</dbReference>
<dbReference type="Gene3D" id="3.10.10.10">
    <property type="entry name" value="HIV Type 1 Reverse Transcriptase, subunit A, domain 1"/>
    <property type="match status" value="1"/>
</dbReference>
<keyword evidence="1" id="KW-0433">Leucine-rich repeat</keyword>
<keyword evidence="8" id="KW-0695">RNA-directed DNA polymerase</keyword>
<dbReference type="FunFam" id="1.10.340.70:FF:000001">
    <property type="entry name" value="Retrovirus-related Pol polyprotein from transposon gypsy-like Protein"/>
    <property type="match status" value="1"/>
</dbReference>